<gene>
    <name evidence="5" type="ORF">niasHS_007555</name>
</gene>
<dbReference type="PROSITE" id="PS50913">
    <property type="entry name" value="GRIP"/>
    <property type="match status" value="1"/>
</dbReference>
<reference evidence="5 6" key="1">
    <citation type="submission" date="2024-10" db="EMBL/GenBank/DDBJ databases">
        <authorList>
            <person name="Kim D."/>
        </authorList>
    </citation>
    <scope>NUCLEOTIDE SEQUENCE [LARGE SCALE GENOMIC DNA]</scope>
    <source>
        <strain evidence="5">Taebaek</strain>
    </source>
</reference>
<feature type="region of interest" description="Disordered" evidence="3">
    <location>
        <begin position="989"/>
        <end position="1013"/>
    </location>
</feature>
<evidence type="ECO:0000313" key="6">
    <source>
        <dbReference type="Proteomes" id="UP001620645"/>
    </source>
</evidence>
<evidence type="ECO:0000256" key="2">
    <source>
        <dbReference type="SAM" id="Coils"/>
    </source>
</evidence>
<evidence type="ECO:0000259" key="4">
    <source>
        <dbReference type="PROSITE" id="PS50913"/>
    </source>
</evidence>
<sequence length="1138" mass="131278">MKSDLYSQIDRKFEESSTSNEGSDNELVADDNASLNSMYMKLDFLDRVKAEIIFNSLSVDKEPKRSTTRRLMSLDGTIITAKFSSDDQKSLIRSANNFFDMCQLSKKNMFKGLRSKLEDEAKRIQATVSQYGENLANQVRSNASDAGSDISGRGRKLIGNALIAVQPPDSNVNANTDTAENNDETIISFHDEQPNLDVAFPSDNESFSNSVSASSSAAVRRQRRLSNVSVESNESSFNFSSQIKTSPTLALDPICSDVESNAGSVADLSSLDNVPNEKITSIFQRLQGRAVDYKQKYRDLVKAYREIERENEKCQMVLASTQDKAMARINKLKEERHNLNGRCKELEQVEGKLSIANGKVQKMQELLSKCKDEITANRERILTLTEENNHLKEQENAEDSKEKLSAEWKGRFDRQEEEWTKRMGACEESATIAIATHKAEMHSALQQKDQEIEGWIEKCHSMEKRDTDSNTLWQEKVDTLQKAIVALEHEKADMVEKLSQAKQEGVKLVKESEEKRHGEILTEQLKKKDEEWSRRFKELEEQMQLAVEESDLQRKTSVTGHERELSNLRGRVAELEKENTQILQQFCGQKEELEQLKRKELTETEETPKERGEIQGKEREEREKMETKLAETERESNELKRTIETMEKEISRLVHLSDSQKVQLSEQSEKFTQLEAELQSKKDELETLAQNESQIEEFRANLKSAEEENSRLFCVIDELKKESQCQMSKTEMLLKEENGKISELETKMKDEKETFEAKLEKMKKEGEKEAQKGEEILRRAEKENREMNLEMEAIKKERDERKKEMEKQREQIIAFEEEKGHLKLELKSVKRELKGLKQIEAQMKEKVTEIERINGELRSTERTREEAMEKMKGMEKQLKEEEEKHRKETEQLKKEWDRAKQKGIADLQSEIRQLYHDINEKDCELATTHANISKLESELNTLRTKQENDKQNSQEYNPFTDGVDIDELLELRQRMEEREKEVQQLKAMVQQQNGHNNGISKSRSPTPGGRREFRSQLSNASDHLNFAEPTEAEYLRNVLYRYMTERETLGRESVTLAKVIATVCKFPPDQLSLVLSREEARCQAWLPTSVVHALTHPTLSQKTNALHLTSATKSGLNSSNRQQQQQHLMGGTSRQAPF</sequence>
<feature type="region of interest" description="Disordered" evidence="3">
    <location>
        <begin position="858"/>
        <end position="886"/>
    </location>
</feature>
<comment type="similarity">
    <text evidence="1">Belongs to the CTAG/PCC1 family.</text>
</comment>
<comment type="caution">
    <text evidence="5">The sequence shown here is derived from an EMBL/GenBank/DDBJ whole genome shotgun (WGS) entry which is preliminary data.</text>
</comment>
<dbReference type="SMART" id="SM00755">
    <property type="entry name" value="Grip"/>
    <property type="match status" value="1"/>
</dbReference>
<dbReference type="AlphaFoldDB" id="A0ABD2JXW4"/>
<name>A0ABD2JXW4_HETSC</name>
<dbReference type="InterPro" id="IPR000237">
    <property type="entry name" value="GRIP_dom"/>
</dbReference>
<dbReference type="Pfam" id="PF09341">
    <property type="entry name" value="Pcc1"/>
    <property type="match status" value="1"/>
</dbReference>
<evidence type="ECO:0000256" key="3">
    <source>
        <dbReference type="SAM" id="MobiDB-lite"/>
    </source>
</evidence>
<feature type="coiled-coil region" evidence="2">
    <location>
        <begin position="290"/>
        <end position="407"/>
    </location>
</feature>
<feature type="region of interest" description="Disordered" evidence="3">
    <location>
        <begin position="1"/>
        <end position="28"/>
    </location>
</feature>
<feature type="region of interest" description="Disordered" evidence="3">
    <location>
        <begin position="761"/>
        <end position="802"/>
    </location>
</feature>
<accession>A0ABD2JXW4</accession>
<dbReference type="Gene3D" id="1.10.220.60">
    <property type="entry name" value="GRIP domain"/>
    <property type="match status" value="1"/>
</dbReference>
<dbReference type="Proteomes" id="UP001620645">
    <property type="component" value="Unassembled WGS sequence"/>
</dbReference>
<evidence type="ECO:0000256" key="1">
    <source>
        <dbReference type="ARBA" id="ARBA00007073"/>
    </source>
</evidence>
<feature type="coiled-coil region" evidence="2">
    <location>
        <begin position="445"/>
        <end position="585"/>
    </location>
</feature>
<dbReference type="SUPFAM" id="SSF101283">
    <property type="entry name" value="GRIP domain"/>
    <property type="match status" value="1"/>
</dbReference>
<feature type="compositionally biased region" description="Polar residues" evidence="3">
    <location>
        <begin position="989"/>
        <end position="1005"/>
    </location>
</feature>
<dbReference type="InterPro" id="IPR015419">
    <property type="entry name" value="CTAG/Pcc1"/>
</dbReference>
<proteinExistence type="inferred from homology"/>
<organism evidence="5 6">
    <name type="scientific">Heterodera schachtii</name>
    <name type="common">Sugarbeet cyst nematode worm</name>
    <name type="synonym">Tylenchus schachtii</name>
    <dbReference type="NCBI Taxonomy" id="97005"/>
    <lineage>
        <taxon>Eukaryota</taxon>
        <taxon>Metazoa</taxon>
        <taxon>Ecdysozoa</taxon>
        <taxon>Nematoda</taxon>
        <taxon>Chromadorea</taxon>
        <taxon>Rhabditida</taxon>
        <taxon>Tylenchina</taxon>
        <taxon>Tylenchomorpha</taxon>
        <taxon>Tylenchoidea</taxon>
        <taxon>Heteroderidae</taxon>
        <taxon>Heteroderinae</taxon>
        <taxon>Heterodera</taxon>
    </lineage>
</organism>
<feature type="compositionally biased region" description="Basic and acidic residues" evidence="3">
    <location>
        <begin position="1"/>
        <end position="15"/>
    </location>
</feature>
<keyword evidence="2" id="KW-0175">Coiled coil</keyword>
<feature type="region of interest" description="Disordered" evidence="3">
    <location>
        <begin position="598"/>
        <end position="640"/>
    </location>
</feature>
<protein>
    <recommendedName>
        <fullName evidence="4">GRIP domain-containing protein</fullName>
    </recommendedName>
</protein>
<feature type="region of interest" description="Disordered" evidence="3">
    <location>
        <begin position="1112"/>
        <end position="1138"/>
    </location>
</feature>
<dbReference type="PANTHER" id="PTHR19327">
    <property type="entry name" value="GOLGIN"/>
    <property type="match status" value="1"/>
</dbReference>
<dbReference type="Pfam" id="PF01465">
    <property type="entry name" value="GRIP"/>
    <property type="match status" value="1"/>
</dbReference>
<feature type="domain" description="GRIP" evidence="4">
    <location>
        <begin position="1025"/>
        <end position="1077"/>
    </location>
</feature>
<keyword evidence="6" id="KW-1185">Reference proteome</keyword>
<dbReference type="Gene3D" id="3.30.310.50">
    <property type="entry name" value="Alpha-D-phosphohexomutase, C-terminal domain"/>
    <property type="match status" value="1"/>
</dbReference>
<dbReference type="PANTHER" id="PTHR19327:SF0">
    <property type="entry name" value="GOLGIN SUBFAMILY A MEMBER 4"/>
    <property type="match status" value="1"/>
</dbReference>
<evidence type="ECO:0000313" key="5">
    <source>
        <dbReference type="EMBL" id="KAL3095456.1"/>
    </source>
</evidence>
<dbReference type="EMBL" id="JBICCN010000083">
    <property type="protein sequence ID" value="KAL3095456.1"/>
    <property type="molecule type" value="Genomic_DNA"/>
</dbReference>